<evidence type="ECO:0000256" key="1">
    <source>
        <dbReference type="SAM" id="Phobius"/>
    </source>
</evidence>
<reference evidence="2 3" key="1">
    <citation type="submission" date="2016-02" db="EMBL/GenBank/DDBJ databases">
        <title>Genome analysis of coral dinoflagellate symbionts highlights evolutionary adaptations to a symbiotic lifestyle.</title>
        <authorList>
            <person name="Aranda M."/>
            <person name="Li Y."/>
            <person name="Liew Y.J."/>
            <person name="Baumgarten S."/>
            <person name="Simakov O."/>
            <person name="Wilson M."/>
            <person name="Piel J."/>
            <person name="Ashoor H."/>
            <person name="Bougouffa S."/>
            <person name="Bajic V.B."/>
            <person name="Ryu T."/>
            <person name="Ravasi T."/>
            <person name="Bayer T."/>
            <person name="Micklem G."/>
            <person name="Kim H."/>
            <person name="Bhak J."/>
            <person name="Lajeunesse T.C."/>
            <person name="Voolstra C.R."/>
        </authorList>
    </citation>
    <scope>NUCLEOTIDE SEQUENCE [LARGE SCALE GENOMIC DNA]</scope>
    <source>
        <strain evidence="2 3">CCMP2467</strain>
    </source>
</reference>
<dbReference type="Proteomes" id="UP000186817">
    <property type="component" value="Unassembled WGS sequence"/>
</dbReference>
<sequence>MEPSALRIAQDSIASTLPGIGFSTVFFIAVLLCRSVPTRHGRDVDWIAGLVLQALEFSASHVTYTKFVHEVCSLVLWQSRGP</sequence>
<proteinExistence type="predicted"/>
<evidence type="ECO:0000313" key="2">
    <source>
        <dbReference type="EMBL" id="OLP78188.1"/>
    </source>
</evidence>
<organism evidence="2 3">
    <name type="scientific">Symbiodinium microadriaticum</name>
    <name type="common">Dinoflagellate</name>
    <name type="synonym">Zooxanthella microadriatica</name>
    <dbReference type="NCBI Taxonomy" id="2951"/>
    <lineage>
        <taxon>Eukaryota</taxon>
        <taxon>Sar</taxon>
        <taxon>Alveolata</taxon>
        <taxon>Dinophyceae</taxon>
        <taxon>Suessiales</taxon>
        <taxon>Symbiodiniaceae</taxon>
        <taxon>Symbiodinium</taxon>
    </lineage>
</organism>
<protein>
    <submittedName>
        <fullName evidence="2">Uncharacterized protein</fullName>
    </submittedName>
</protein>
<dbReference type="EMBL" id="LSRX01001649">
    <property type="protein sequence ID" value="OLP78188.1"/>
    <property type="molecule type" value="Genomic_DNA"/>
</dbReference>
<comment type="caution">
    <text evidence="2">The sequence shown here is derived from an EMBL/GenBank/DDBJ whole genome shotgun (WGS) entry which is preliminary data.</text>
</comment>
<keyword evidence="1" id="KW-0472">Membrane</keyword>
<accession>A0A1Q9C5J0</accession>
<gene>
    <name evidence="2" type="ORF">AK812_SmicGene41667</name>
</gene>
<dbReference type="AlphaFoldDB" id="A0A1Q9C5J0"/>
<keyword evidence="1" id="KW-1133">Transmembrane helix</keyword>
<feature type="transmembrane region" description="Helical" evidence="1">
    <location>
        <begin position="12"/>
        <end position="33"/>
    </location>
</feature>
<name>A0A1Q9C5J0_SYMMI</name>
<keyword evidence="3" id="KW-1185">Reference proteome</keyword>
<evidence type="ECO:0000313" key="3">
    <source>
        <dbReference type="Proteomes" id="UP000186817"/>
    </source>
</evidence>
<keyword evidence="1" id="KW-0812">Transmembrane</keyword>